<reference evidence="2" key="1">
    <citation type="journal article" date="2022" name="Mol. Ecol. Resour.">
        <title>The genomes of chicory, endive, great burdock and yacon provide insights into Asteraceae palaeo-polyploidization history and plant inulin production.</title>
        <authorList>
            <person name="Fan W."/>
            <person name="Wang S."/>
            <person name="Wang H."/>
            <person name="Wang A."/>
            <person name="Jiang F."/>
            <person name="Liu H."/>
            <person name="Zhao H."/>
            <person name="Xu D."/>
            <person name="Zhang Y."/>
        </authorList>
    </citation>
    <scope>NUCLEOTIDE SEQUENCE [LARGE SCALE GENOMIC DNA]</scope>
    <source>
        <strain evidence="2">cv. Yunnan</strain>
    </source>
</reference>
<name>A0ACB9JIE4_9ASTR</name>
<gene>
    <name evidence="1" type="ORF">L1987_13921</name>
</gene>
<keyword evidence="2" id="KW-1185">Reference proteome</keyword>
<sequence length="190" mass="21096">MASSLTSSELISLMDSDVDEYVSDPHLMESPTHVFRHNLPEYVVIDVDPTTVVNNLQDESFFHPYLYENSSIHCNSIVEIHSNAIHDSQSGYIPQLALPRSIIDDDPNIGGRIARGDTDALTVFTNHLKEIKSNILDKGHRDAEAMEADDTIVEELIGQPIDVEISITNPDGIRNKDCGKHHRIIGPAES</sequence>
<comment type="caution">
    <text evidence="1">The sequence shown here is derived from an EMBL/GenBank/DDBJ whole genome shotgun (WGS) entry which is preliminary data.</text>
</comment>
<reference evidence="1 2" key="2">
    <citation type="journal article" date="2022" name="Mol. Ecol. Resour.">
        <title>The genomes of chicory, endive, great burdock and yacon provide insights into Asteraceae paleo-polyploidization history and plant inulin production.</title>
        <authorList>
            <person name="Fan W."/>
            <person name="Wang S."/>
            <person name="Wang H."/>
            <person name="Wang A."/>
            <person name="Jiang F."/>
            <person name="Liu H."/>
            <person name="Zhao H."/>
            <person name="Xu D."/>
            <person name="Zhang Y."/>
        </authorList>
    </citation>
    <scope>NUCLEOTIDE SEQUENCE [LARGE SCALE GENOMIC DNA]</scope>
    <source>
        <strain evidence="2">cv. Yunnan</strain>
        <tissue evidence="1">Leaves</tissue>
    </source>
</reference>
<dbReference type="EMBL" id="CM042021">
    <property type="protein sequence ID" value="KAI3820065.1"/>
    <property type="molecule type" value="Genomic_DNA"/>
</dbReference>
<organism evidence="1 2">
    <name type="scientific">Smallanthus sonchifolius</name>
    <dbReference type="NCBI Taxonomy" id="185202"/>
    <lineage>
        <taxon>Eukaryota</taxon>
        <taxon>Viridiplantae</taxon>
        <taxon>Streptophyta</taxon>
        <taxon>Embryophyta</taxon>
        <taxon>Tracheophyta</taxon>
        <taxon>Spermatophyta</taxon>
        <taxon>Magnoliopsida</taxon>
        <taxon>eudicotyledons</taxon>
        <taxon>Gunneridae</taxon>
        <taxon>Pentapetalae</taxon>
        <taxon>asterids</taxon>
        <taxon>campanulids</taxon>
        <taxon>Asterales</taxon>
        <taxon>Asteraceae</taxon>
        <taxon>Asteroideae</taxon>
        <taxon>Heliantheae alliance</taxon>
        <taxon>Millerieae</taxon>
        <taxon>Smallanthus</taxon>
    </lineage>
</organism>
<proteinExistence type="predicted"/>
<dbReference type="Proteomes" id="UP001056120">
    <property type="component" value="Linkage Group LG04"/>
</dbReference>
<protein>
    <submittedName>
        <fullName evidence="1">Uncharacterized protein</fullName>
    </submittedName>
</protein>
<accession>A0ACB9JIE4</accession>
<evidence type="ECO:0000313" key="2">
    <source>
        <dbReference type="Proteomes" id="UP001056120"/>
    </source>
</evidence>
<evidence type="ECO:0000313" key="1">
    <source>
        <dbReference type="EMBL" id="KAI3820065.1"/>
    </source>
</evidence>